<dbReference type="GO" id="GO:0031122">
    <property type="term" value="P:cytoplasmic microtubule organization"/>
    <property type="evidence" value="ECO:0007669"/>
    <property type="project" value="InterPro"/>
</dbReference>
<evidence type="ECO:0000256" key="2">
    <source>
        <dbReference type="ARBA" id="ARBA00004245"/>
    </source>
</evidence>
<dbReference type="PROSITE" id="PS50021">
    <property type="entry name" value="CH"/>
    <property type="match status" value="1"/>
</dbReference>
<name>A0AAN9Z324_9ORTH</name>
<dbReference type="Pfam" id="PF05622">
    <property type="entry name" value="HOOK"/>
    <property type="match status" value="1"/>
</dbReference>
<feature type="domain" description="Calponin-homology (CH)" evidence="13">
    <location>
        <begin position="4"/>
        <end position="120"/>
    </location>
</feature>
<gene>
    <name evidence="14" type="ORF">R5R35_004154</name>
</gene>
<evidence type="ECO:0000256" key="1">
    <source>
        <dbReference type="ARBA" id="ARBA00004177"/>
    </source>
</evidence>
<dbReference type="InterPro" id="IPR001715">
    <property type="entry name" value="CH_dom"/>
</dbReference>
<dbReference type="AlphaFoldDB" id="A0AAN9Z324"/>
<keyword evidence="8" id="KW-0493">Microtubule</keyword>
<dbReference type="CDD" id="cd22222">
    <property type="entry name" value="HkD_Hook"/>
    <property type="match status" value="1"/>
</dbReference>
<feature type="coiled-coil region" evidence="12">
    <location>
        <begin position="242"/>
        <end position="428"/>
    </location>
</feature>
<keyword evidence="11" id="KW-0206">Cytoskeleton</keyword>
<organism evidence="14 15">
    <name type="scientific">Gryllus longicercus</name>
    <dbReference type="NCBI Taxonomy" id="2509291"/>
    <lineage>
        <taxon>Eukaryota</taxon>
        <taxon>Metazoa</taxon>
        <taxon>Ecdysozoa</taxon>
        <taxon>Arthropoda</taxon>
        <taxon>Hexapoda</taxon>
        <taxon>Insecta</taxon>
        <taxon>Pterygota</taxon>
        <taxon>Neoptera</taxon>
        <taxon>Polyneoptera</taxon>
        <taxon>Orthoptera</taxon>
        <taxon>Ensifera</taxon>
        <taxon>Gryllidea</taxon>
        <taxon>Grylloidea</taxon>
        <taxon>Gryllidae</taxon>
        <taxon>Gryllinae</taxon>
        <taxon>Gryllus</taxon>
    </lineage>
</organism>
<evidence type="ECO:0000256" key="8">
    <source>
        <dbReference type="ARBA" id="ARBA00022701"/>
    </source>
</evidence>
<evidence type="ECO:0000256" key="12">
    <source>
        <dbReference type="SAM" id="Coils"/>
    </source>
</evidence>
<evidence type="ECO:0000256" key="7">
    <source>
        <dbReference type="ARBA" id="ARBA00022583"/>
    </source>
</evidence>
<accession>A0AAN9Z324</accession>
<keyword evidence="6" id="KW-0963">Cytoplasm</keyword>
<dbReference type="Gene3D" id="1.10.418.10">
    <property type="entry name" value="Calponin-like domain"/>
    <property type="match status" value="1"/>
</dbReference>
<evidence type="ECO:0000256" key="4">
    <source>
        <dbReference type="ARBA" id="ARBA00011241"/>
    </source>
</evidence>
<feature type="coiled-coil region" evidence="12">
    <location>
        <begin position="464"/>
        <end position="644"/>
    </location>
</feature>
<dbReference type="GO" id="GO:0008017">
    <property type="term" value="F:microtubule binding"/>
    <property type="evidence" value="ECO:0007669"/>
    <property type="project" value="InterPro"/>
</dbReference>
<dbReference type="Proteomes" id="UP001378592">
    <property type="component" value="Unassembled WGS sequence"/>
</dbReference>
<comment type="similarity">
    <text evidence="3">Belongs to the hook family.</text>
</comment>
<protein>
    <recommendedName>
        <fullName evidence="5">Protein hook</fullName>
    </recommendedName>
</protein>
<evidence type="ECO:0000313" key="15">
    <source>
        <dbReference type="Proteomes" id="UP001378592"/>
    </source>
</evidence>
<evidence type="ECO:0000256" key="6">
    <source>
        <dbReference type="ARBA" id="ARBA00022490"/>
    </source>
</evidence>
<dbReference type="InterPro" id="IPR008636">
    <property type="entry name" value="Hook_C"/>
</dbReference>
<dbReference type="FunFam" id="1.10.418.10:FF:000024">
    <property type="entry name" value="Hook homolog 3 (Drosophila)"/>
    <property type="match status" value="1"/>
</dbReference>
<proteinExistence type="inferred from homology"/>
<comment type="caution">
    <text evidence="14">The sequence shown here is derived from an EMBL/GenBank/DDBJ whole genome shotgun (WGS) entry which is preliminary data.</text>
</comment>
<dbReference type="GO" id="GO:0006897">
    <property type="term" value="P:endocytosis"/>
    <property type="evidence" value="ECO:0007669"/>
    <property type="project" value="UniProtKB-KW"/>
</dbReference>
<keyword evidence="7" id="KW-0254">Endocytosis</keyword>
<dbReference type="InterPro" id="IPR036872">
    <property type="entry name" value="CH_dom_sf"/>
</dbReference>
<comment type="subcellular location">
    <subcellularLocation>
        <location evidence="2">Cytoplasm</location>
        <location evidence="2">Cytoskeleton</location>
    </subcellularLocation>
    <subcellularLocation>
        <location evidence="1">Endosome</location>
    </subcellularLocation>
</comment>
<keyword evidence="10 12" id="KW-0175">Coiled coil</keyword>
<evidence type="ECO:0000256" key="10">
    <source>
        <dbReference type="ARBA" id="ARBA00023054"/>
    </source>
</evidence>
<dbReference type="GO" id="GO:0051959">
    <property type="term" value="F:dynein light intermediate chain binding"/>
    <property type="evidence" value="ECO:0007669"/>
    <property type="project" value="TreeGrafter"/>
</dbReference>
<dbReference type="Pfam" id="PF19047">
    <property type="entry name" value="HOOK_N"/>
    <property type="match status" value="1"/>
</dbReference>
<keyword evidence="9" id="KW-0967">Endosome</keyword>
<dbReference type="PANTHER" id="PTHR18947:SF39">
    <property type="entry name" value="PROTEIN HOOK"/>
    <property type="match status" value="1"/>
</dbReference>
<dbReference type="PANTHER" id="PTHR18947">
    <property type="entry name" value="HOOK PROTEINS"/>
    <property type="match status" value="1"/>
</dbReference>
<dbReference type="InterPro" id="IPR043936">
    <property type="entry name" value="HOOK_N"/>
</dbReference>
<evidence type="ECO:0000256" key="11">
    <source>
        <dbReference type="ARBA" id="ARBA00023212"/>
    </source>
</evidence>
<dbReference type="GO" id="GO:0030705">
    <property type="term" value="P:cytoskeleton-dependent intracellular transport"/>
    <property type="evidence" value="ECO:0007669"/>
    <property type="project" value="InterPro"/>
</dbReference>
<dbReference type="GO" id="GO:0005768">
    <property type="term" value="C:endosome"/>
    <property type="evidence" value="ECO:0007669"/>
    <property type="project" value="UniProtKB-SubCell"/>
</dbReference>
<reference evidence="14 15" key="1">
    <citation type="submission" date="2024-03" db="EMBL/GenBank/DDBJ databases">
        <title>The genome assembly and annotation of the cricket Gryllus longicercus Weissman &amp; Gray.</title>
        <authorList>
            <person name="Szrajer S."/>
            <person name="Gray D."/>
            <person name="Ylla G."/>
        </authorList>
    </citation>
    <scope>NUCLEOTIDE SEQUENCE [LARGE SCALE GENOMIC DNA]</scope>
    <source>
        <strain evidence="14">DAG 2021-001</strain>
        <tissue evidence="14">Whole body minus gut</tissue>
    </source>
</reference>
<dbReference type="SUPFAM" id="SSF116907">
    <property type="entry name" value="Hook domain"/>
    <property type="match status" value="1"/>
</dbReference>
<dbReference type="EMBL" id="JAZDUA010000256">
    <property type="protein sequence ID" value="KAK7862801.1"/>
    <property type="molecule type" value="Genomic_DNA"/>
</dbReference>
<keyword evidence="15" id="KW-1185">Reference proteome</keyword>
<evidence type="ECO:0000256" key="3">
    <source>
        <dbReference type="ARBA" id="ARBA00006946"/>
    </source>
</evidence>
<evidence type="ECO:0000313" key="14">
    <source>
        <dbReference type="EMBL" id="KAK7862801.1"/>
    </source>
</evidence>
<dbReference type="GO" id="GO:0005874">
    <property type="term" value="C:microtubule"/>
    <property type="evidence" value="ECO:0007669"/>
    <property type="project" value="UniProtKB-KW"/>
</dbReference>
<evidence type="ECO:0000256" key="9">
    <source>
        <dbReference type="ARBA" id="ARBA00022753"/>
    </source>
</evidence>
<evidence type="ECO:0000259" key="13">
    <source>
        <dbReference type="PROSITE" id="PS50021"/>
    </source>
</evidence>
<evidence type="ECO:0000256" key="5">
    <source>
        <dbReference type="ARBA" id="ARBA00018971"/>
    </source>
</evidence>
<dbReference type="GO" id="GO:0005813">
    <property type="term" value="C:centrosome"/>
    <property type="evidence" value="ECO:0007669"/>
    <property type="project" value="TreeGrafter"/>
</dbReference>
<sequence length="704" mass="81582">MDKVQLCESLMKWLQTFDVDAPHSTVEEVSDGVAMAQALTQIAPEWFGDAWMSKIKTDTGTNWRLKVSNLKKIVEGIVDYYHDSINQHFADFSKPDVIKIGEKCDAAELGRLLQLILGCAINCNHKQEYITRIMSMEESVQQVIMQSIQELENSSHGSVQSSIGTSLGIDSDPEPQVQKLQLEIELATEARDQMAQRCHELDMQVTLLQEEKGSVLMENKRLHERLKEFENLDDPSGTGHRYKELRKQVDVLKEELFKMETSQDDYRVKAESQEKELLELQTKVEELQRMADEAQHLKDEIDVLRETADMVGKYEATIESYKKRLEEHGDLRRQLKILEEKNTDYVQQNMELEEEMKKNSVVKSQLELYKKQVAELDHRLNEETKRADKEEFECKKLQERLNAIQREKERLIVERDSLKETNEEMKCSQQQMQIRGVGPSGAPDGLMPESVTENMIPPEVKERLVRLQHENKILRSNQRSQEDENVQVLKEMLESAKERVTQLRQEKRNAQQRILELESQVEEMQERDGGGGAGLRQHLTDMQSQLRVYQREKEALTSQVEERDVSLNECKQKIASLQDALRQKESEMQKLEEQHKRNIEKAKNVIKTLDPKQNPVPAAEVAVLRNQVLEKDKIIEDMEEEKEQSKAFRDIENKLMVSAFYKLGGTRQRESVDHRLATLSSGQNQSFLARQRQAPARIAPVDLH</sequence>
<comment type="subunit">
    <text evidence="4">Homodimer. Interacts with microtubules via its N-terminus.</text>
</comment>